<reference evidence="2" key="1">
    <citation type="submission" date="2017-05" db="EMBL/GenBank/DDBJ databases">
        <title>The Genome Sequence of Enterococcus sp. 4G2_DIV0659.</title>
        <authorList>
            <consortium name="The Broad Institute Genomics Platform"/>
            <consortium name="The Broad Institute Genomic Center for Infectious Diseases"/>
            <person name="Earl A."/>
            <person name="Manson A."/>
            <person name="Schwartman J."/>
            <person name="Gilmore M."/>
            <person name="Abouelleil A."/>
            <person name="Cao P."/>
            <person name="Chapman S."/>
            <person name="Cusick C."/>
            <person name="Shea T."/>
            <person name="Young S."/>
            <person name="Neafsey D."/>
            <person name="Nusbaum C."/>
            <person name="Birren B."/>
        </authorList>
    </citation>
    <scope>NUCLEOTIDE SEQUENCE [LARGE SCALE GENOMIC DNA]</scope>
    <source>
        <strain evidence="2">4G2_DIV0659</strain>
    </source>
</reference>
<dbReference type="Proteomes" id="UP000195139">
    <property type="component" value="Unassembled WGS sequence"/>
</dbReference>
<dbReference type="Pfam" id="PF12642">
    <property type="entry name" value="TpcC"/>
    <property type="match status" value="1"/>
</dbReference>
<reference evidence="1 3" key="2">
    <citation type="submission" date="2018-07" db="EMBL/GenBank/DDBJ databases">
        <title>The Genome Sequence of Enterococcus sp. DIV0659b.</title>
        <authorList>
            <consortium name="The Broad Institute Genomics Platform"/>
            <consortium name="The Broad Institute Genomic Center for Infectious Diseases"/>
            <person name="Earl A."/>
            <person name="Manson A."/>
            <person name="Schwartman J."/>
            <person name="Gilmore M."/>
            <person name="Abouelleil A."/>
            <person name="Cao P."/>
            <person name="Chapman S."/>
            <person name="Cusick C."/>
            <person name="Shea T."/>
            <person name="Young S."/>
            <person name="Neafsey D."/>
            <person name="Nusbaum C."/>
            <person name="Birren B."/>
        </authorList>
    </citation>
    <scope>NUCLEOTIDE SEQUENCE [LARGE SCALE GENOMIC DNA]</scope>
    <source>
        <strain evidence="1 3">4G2_DIV0659</strain>
    </source>
</reference>
<name>A0A2C9XFH2_9ENTE</name>
<protein>
    <recommendedName>
        <fullName evidence="4">Conjugative transposon protein</fullName>
    </recommendedName>
</protein>
<comment type="caution">
    <text evidence="2">The sequence shown here is derived from an EMBL/GenBank/DDBJ whole genome shotgun (WGS) entry which is preliminary data.</text>
</comment>
<organism evidence="2">
    <name type="scientific">Candidatus Enterococcus mansonii</name>
    <dbReference type="NCBI Taxonomy" id="1834181"/>
    <lineage>
        <taxon>Bacteria</taxon>
        <taxon>Bacillati</taxon>
        <taxon>Bacillota</taxon>
        <taxon>Bacilli</taxon>
        <taxon>Lactobacillales</taxon>
        <taxon>Enterococcaceae</taxon>
        <taxon>Enterococcus</taxon>
    </lineage>
</organism>
<dbReference type="CDD" id="cd16428">
    <property type="entry name" value="TcpC_C"/>
    <property type="match status" value="1"/>
</dbReference>
<dbReference type="InterPro" id="IPR024735">
    <property type="entry name" value="TcpC"/>
</dbReference>
<dbReference type="STRING" id="1834181.A5880_003190"/>
<dbReference type="EMBL" id="NGLE02000002">
    <property type="protein sequence ID" value="MEI5995630.1"/>
    <property type="molecule type" value="Genomic_DNA"/>
</dbReference>
<dbReference type="RefSeq" id="WP_086332025.1">
    <property type="nucleotide sequence ID" value="NZ_NGLE02000002.1"/>
</dbReference>
<evidence type="ECO:0008006" key="4">
    <source>
        <dbReference type="Google" id="ProtNLM"/>
    </source>
</evidence>
<evidence type="ECO:0000313" key="2">
    <source>
        <dbReference type="EMBL" id="OTO01571.1"/>
    </source>
</evidence>
<dbReference type="InterPro" id="IPR035628">
    <property type="entry name" value="TcpC_C"/>
</dbReference>
<evidence type="ECO:0000313" key="3">
    <source>
        <dbReference type="Proteomes" id="UP000195139"/>
    </source>
</evidence>
<accession>A0A2C9XFH2</accession>
<gene>
    <name evidence="2" type="ORF">A5880_003190</name>
    <name evidence="1" type="ORF">A5880_003221</name>
</gene>
<dbReference type="Gene3D" id="3.10.450.540">
    <property type="match status" value="1"/>
</dbReference>
<proteinExistence type="predicted"/>
<keyword evidence="3" id="KW-1185">Reference proteome</keyword>
<evidence type="ECO:0000313" key="1">
    <source>
        <dbReference type="EMBL" id="MEI5995630.1"/>
    </source>
</evidence>
<dbReference type="EMBL" id="NGLE01000010">
    <property type="protein sequence ID" value="OTO01571.1"/>
    <property type="molecule type" value="Genomic_DNA"/>
</dbReference>
<dbReference type="OrthoDB" id="2189690at2"/>
<sequence length="318" mass="36556">MNEKPYFNPSALKGKPLKKASKFKKKKGNYEKNPVRMLIWGAILAFILSGLLAVKNSNTAIKEVHTYKERISKLESTLEKVSQQQLLNLPETNAALKRFLTLYFTIPIERSKQDERERSLQGYNNSLSFRLVNQPKESQVVSILENYGYQERNGVTEATFYLKTKAENGQENESFVTVRFSQSKKGYTIHSLPNQLAYAPEKWIAHDKAKTTAVPNQPLDDKKAVSEVKTFVVQFLKEYQENNQENLRYLMKDVQGLPKGWTIHSKELAIYGESKNPVVTTTLQLTQEKTDIVLSETIQLHLTTTEDGKYFINEMTYE</sequence>
<dbReference type="AlphaFoldDB" id="A0A2C9XFH2"/>